<name>A0ABY9KZW7_9BACI</name>
<organism evidence="6 7">
    <name type="scientific">Aciduricibacillus chroicocephali</name>
    <dbReference type="NCBI Taxonomy" id="3054939"/>
    <lineage>
        <taxon>Bacteria</taxon>
        <taxon>Bacillati</taxon>
        <taxon>Bacillota</taxon>
        <taxon>Bacilli</taxon>
        <taxon>Bacillales</taxon>
        <taxon>Bacillaceae</taxon>
        <taxon>Aciduricibacillus</taxon>
    </lineage>
</organism>
<protein>
    <submittedName>
        <fullName evidence="6">FAD-dependent oxidoreductase</fullName>
    </submittedName>
</protein>
<dbReference type="EMBL" id="CP129113">
    <property type="protein sequence ID" value="WLV25128.1"/>
    <property type="molecule type" value="Genomic_DNA"/>
</dbReference>
<keyword evidence="3" id="KW-0285">Flavoprotein</keyword>
<evidence type="ECO:0000256" key="3">
    <source>
        <dbReference type="ARBA" id="ARBA00022630"/>
    </source>
</evidence>
<dbReference type="SUPFAM" id="SSF54373">
    <property type="entry name" value="FAD-linked reductases, C-terminal domain"/>
    <property type="match status" value="1"/>
</dbReference>
<evidence type="ECO:0000259" key="5">
    <source>
        <dbReference type="Pfam" id="PF01266"/>
    </source>
</evidence>
<comment type="similarity">
    <text evidence="2">Belongs to the DadA oxidoreductase family.</text>
</comment>
<keyword evidence="7" id="KW-1185">Reference proteome</keyword>
<evidence type="ECO:0000256" key="2">
    <source>
        <dbReference type="ARBA" id="ARBA00009410"/>
    </source>
</evidence>
<dbReference type="PANTHER" id="PTHR13847:SF286">
    <property type="entry name" value="D-AMINO ACID DEHYDROGENASE"/>
    <property type="match status" value="1"/>
</dbReference>
<dbReference type="Gene3D" id="3.50.50.60">
    <property type="entry name" value="FAD/NAD(P)-binding domain"/>
    <property type="match status" value="1"/>
</dbReference>
<dbReference type="PANTHER" id="PTHR13847">
    <property type="entry name" value="SARCOSINE DEHYDROGENASE-RELATED"/>
    <property type="match status" value="1"/>
</dbReference>
<dbReference type="Proteomes" id="UP001180087">
    <property type="component" value="Chromosome"/>
</dbReference>
<evidence type="ECO:0000313" key="7">
    <source>
        <dbReference type="Proteomes" id="UP001180087"/>
    </source>
</evidence>
<evidence type="ECO:0000313" key="6">
    <source>
        <dbReference type="EMBL" id="WLV25128.1"/>
    </source>
</evidence>
<proteinExistence type="inferred from homology"/>
<dbReference type="RefSeq" id="WP_348028862.1">
    <property type="nucleotide sequence ID" value="NZ_CP129113.1"/>
</dbReference>
<evidence type="ECO:0000256" key="1">
    <source>
        <dbReference type="ARBA" id="ARBA00001974"/>
    </source>
</evidence>
<feature type="domain" description="FAD dependent oxidoreductase" evidence="5">
    <location>
        <begin position="3"/>
        <end position="354"/>
    </location>
</feature>
<dbReference type="InterPro" id="IPR036188">
    <property type="entry name" value="FAD/NAD-bd_sf"/>
</dbReference>
<gene>
    <name evidence="6" type="ORF">QR721_02480</name>
</gene>
<dbReference type="Gene3D" id="3.30.9.10">
    <property type="entry name" value="D-Amino Acid Oxidase, subunit A, domain 2"/>
    <property type="match status" value="1"/>
</dbReference>
<dbReference type="Pfam" id="PF01266">
    <property type="entry name" value="DAO"/>
    <property type="match status" value="1"/>
</dbReference>
<reference evidence="6" key="1">
    <citation type="submission" date="2023-06" db="EMBL/GenBank/DDBJ databases">
        <title>A Treasure from Seagulls: Isolation and Description of Aciduricobacillus qingdaonensis gen. nov., sp. nov., a Rare Obligately Uric Acid-utilizing Member in the Family Bacillaceae.</title>
        <authorList>
            <person name="Liu W."/>
            <person name="Wang B."/>
        </authorList>
    </citation>
    <scope>NUCLEOTIDE SEQUENCE</scope>
    <source>
        <strain evidence="6">44XB</strain>
    </source>
</reference>
<dbReference type="SUPFAM" id="SSF51905">
    <property type="entry name" value="FAD/NAD(P)-binding domain"/>
    <property type="match status" value="1"/>
</dbReference>
<evidence type="ECO:0000256" key="4">
    <source>
        <dbReference type="ARBA" id="ARBA00023002"/>
    </source>
</evidence>
<comment type="cofactor">
    <cofactor evidence="1">
        <name>FAD</name>
        <dbReference type="ChEBI" id="CHEBI:57692"/>
    </cofactor>
</comment>
<accession>A0ABY9KZW7</accession>
<keyword evidence="4" id="KW-0560">Oxidoreductase</keyword>
<dbReference type="InterPro" id="IPR006076">
    <property type="entry name" value="FAD-dep_OxRdtase"/>
</dbReference>
<sequence length="377" mass="41126">MARIIIVGGGILGAATAYRLAKAGADVTLIDSKDPGQATDAGAGIVCPWVSKRRNPDWYALAKGGARIYQDLVKELEDDGITETGYAKVGSLSLQEEGHKLQELYDIILQRREGAPEIGEVELIGEHEVRSRFPLLRSGFGAVYVSGGARVDGRLLRDALLDGARLYGLKQVEGKAFLLREGNRIHGVKVGDKELAADQVIAVNGAWMQELLEPLFTDSGLYFDVRPQRAQIIHLEMTGMDGSEWPVVKSPFNQYMLVSGNRLIVGATQENNTGFDRRMTVGGIHEILHKALDLAPSLREATVVETRVGFRPMTPESVPVMGLIPGYENLYVANGLGSSGLTMAPYMAKQLASLALGEQLDVEIENYKPSRIIKKKR</sequence>